<keyword evidence="2" id="KW-0520">NAD</keyword>
<evidence type="ECO:0000256" key="2">
    <source>
        <dbReference type="ARBA" id="ARBA00023027"/>
    </source>
</evidence>
<sequence>MIKKVIPFVSDIDEVSTSLWLKYLQKEMIEYKIVPFKDLSETQIQNAQVAIVANPKPSEIAQMKNLVWVQSLWAGVEKLLLDIPNASFKIARMTDPILADTMAQSVLAWTLYLHKNMPLYRKQQSQKLWKQHLELLPEEKNILILGLGKLGLKSALKLKSNGFSVSGWARTKKDIDGITIYHGNEGLKQSLKSADIVVCLLPLTSETKNLLNKEKLDLLKSSASLINFARGAIIDYDYLLEKIEKAELSHAVLDVFHEEPLHKDSALWENENITVLPHISAPTNMRSASKIAAKHICEYYDKGINPSFVDEKKGY</sequence>
<gene>
    <name evidence="4" type="ORF">NJU99_09705</name>
</gene>
<evidence type="ECO:0000259" key="3">
    <source>
        <dbReference type="Pfam" id="PF02826"/>
    </source>
</evidence>
<dbReference type="EMBL" id="CP100595">
    <property type="protein sequence ID" value="UTJ05539.1"/>
    <property type="molecule type" value="Genomic_DNA"/>
</dbReference>
<protein>
    <submittedName>
        <fullName evidence="4">NAD(P)-binding domain-containing protein</fullName>
    </submittedName>
</protein>
<reference evidence="4" key="1">
    <citation type="submission" date="2022-07" db="EMBL/GenBank/DDBJ databases">
        <title>Arcobacter roscoffensis sp. nov., a marine bacterium isolated from coastal seawater collected from Roscoff, France.</title>
        <authorList>
            <person name="Pascual J."/>
            <person name="Lepeaux C."/>
            <person name="Methner A."/>
            <person name="Overmann J."/>
        </authorList>
    </citation>
    <scope>NUCLEOTIDE SEQUENCE</scope>
    <source>
        <strain evidence="4">ARW1-2F2</strain>
    </source>
</reference>
<accession>A0ABY5E007</accession>
<evidence type="ECO:0000256" key="1">
    <source>
        <dbReference type="ARBA" id="ARBA00023002"/>
    </source>
</evidence>
<evidence type="ECO:0000313" key="5">
    <source>
        <dbReference type="Proteomes" id="UP001060012"/>
    </source>
</evidence>
<dbReference type="PANTHER" id="PTHR43333">
    <property type="entry name" value="2-HACID_DH_C DOMAIN-CONTAINING PROTEIN"/>
    <property type="match status" value="1"/>
</dbReference>
<keyword evidence="1" id="KW-0560">Oxidoreductase</keyword>
<organism evidence="4 5">
    <name type="scientific">Arcobacter roscoffensis</name>
    <dbReference type="NCBI Taxonomy" id="2961520"/>
    <lineage>
        <taxon>Bacteria</taxon>
        <taxon>Pseudomonadati</taxon>
        <taxon>Campylobacterota</taxon>
        <taxon>Epsilonproteobacteria</taxon>
        <taxon>Campylobacterales</taxon>
        <taxon>Arcobacteraceae</taxon>
        <taxon>Arcobacter</taxon>
    </lineage>
</organism>
<name>A0ABY5E007_9BACT</name>
<dbReference type="SUPFAM" id="SSF52283">
    <property type="entry name" value="Formate/glycerate dehydrogenase catalytic domain-like"/>
    <property type="match status" value="1"/>
</dbReference>
<dbReference type="InterPro" id="IPR036291">
    <property type="entry name" value="NAD(P)-bd_dom_sf"/>
</dbReference>
<evidence type="ECO:0000313" key="4">
    <source>
        <dbReference type="EMBL" id="UTJ05539.1"/>
    </source>
</evidence>
<dbReference type="InterPro" id="IPR006140">
    <property type="entry name" value="D-isomer_DH_NAD-bd"/>
</dbReference>
<dbReference type="Proteomes" id="UP001060012">
    <property type="component" value="Chromosome"/>
</dbReference>
<feature type="domain" description="D-isomer specific 2-hydroxyacid dehydrogenase NAD-binding" evidence="3">
    <location>
        <begin position="109"/>
        <end position="280"/>
    </location>
</feature>
<keyword evidence="5" id="KW-1185">Reference proteome</keyword>
<dbReference type="Pfam" id="PF02826">
    <property type="entry name" value="2-Hacid_dh_C"/>
    <property type="match status" value="1"/>
</dbReference>
<dbReference type="RefSeq" id="WP_254575720.1">
    <property type="nucleotide sequence ID" value="NZ_CP100595.1"/>
</dbReference>
<dbReference type="SUPFAM" id="SSF51735">
    <property type="entry name" value="NAD(P)-binding Rossmann-fold domains"/>
    <property type="match status" value="1"/>
</dbReference>
<proteinExistence type="predicted"/>
<dbReference type="PANTHER" id="PTHR43333:SF1">
    <property type="entry name" value="D-ISOMER SPECIFIC 2-HYDROXYACID DEHYDROGENASE NAD-BINDING DOMAIN-CONTAINING PROTEIN"/>
    <property type="match status" value="1"/>
</dbReference>
<dbReference type="Gene3D" id="3.40.50.720">
    <property type="entry name" value="NAD(P)-binding Rossmann-like Domain"/>
    <property type="match status" value="2"/>
</dbReference>